<dbReference type="PANTHER" id="PTHR38591">
    <property type="entry name" value="HYDROLASE"/>
    <property type="match status" value="1"/>
</dbReference>
<keyword evidence="4 6" id="KW-1133">Transmembrane helix</keyword>
<feature type="transmembrane region" description="Helical" evidence="6">
    <location>
        <begin position="341"/>
        <end position="361"/>
    </location>
</feature>
<comment type="subcellular location">
    <subcellularLocation>
        <location evidence="1">Cell membrane</location>
        <topology evidence="1">Multi-pass membrane protein</topology>
    </subcellularLocation>
</comment>
<dbReference type="InterPro" id="IPR010791">
    <property type="entry name" value="AttH_dom"/>
</dbReference>
<feature type="domain" description="ABC3 transporter permease C-terminal" evidence="7">
    <location>
        <begin position="214"/>
        <end position="323"/>
    </location>
</feature>
<evidence type="ECO:0000313" key="10">
    <source>
        <dbReference type="Proteomes" id="UP000051269"/>
    </source>
</evidence>
<dbReference type="PANTHER" id="PTHR38591:SF1">
    <property type="entry name" value="BLL1000 PROTEIN"/>
    <property type="match status" value="1"/>
</dbReference>
<dbReference type="InterPro" id="IPR003838">
    <property type="entry name" value="ABC3_permease_C"/>
</dbReference>
<dbReference type="Gene3D" id="2.40.370.10">
    <property type="entry name" value="AttH-like domain"/>
    <property type="match status" value="2"/>
</dbReference>
<feature type="non-terminal residue" evidence="9">
    <location>
        <position position="1"/>
    </location>
</feature>
<evidence type="ECO:0000256" key="4">
    <source>
        <dbReference type="ARBA" id="ARBA00022989"/>
    </source>
</evidence>
<evidence type="ECO:0000259" key="8">
    <source>
        <dbReference type="Pfam" id="PF07143"/>
    </source>
</evidence>
<dbReference type="AlphaFoldDB" id="A0A0R2RF25"/>
<dbReference type="GO" id="GO:0005886">
    <property type="term" value="C:plasma membrane"/>
    <property type="evidence" value="ECO:0007669"/>
    <property type="project" value="UniProtKB-SubCell"/>
</dbReference>
<accession>A0A0R2RF25</accession>
<evidence type="ECO:0008006" key="11">
    <source>
        <dbReference type="Google" id="ProtNLM"/>
    </source>
</evidence>
<dbReference type="InterPro" id="IPR023374">
    <property type="entry name" value="AttH-like_dom_sf"/>
</dbReference>
<dbReference type="Proteomes" id="UP000051269">
    <property type="component" value="Unassembled WGS sequence"/>
</dbReference>
<evidence type="ECO:0000256" key="2">
    <source>
        <dbReference type="ARBA" id="ARBA00022475"/>
    </source>
</evidence>
<dbReference type="EMBL" id="LIBO01000247">
    <property type="protein sequence ID" value="KRO61145.1"/>
    <property type="molecule type" value="Genomic_DNA"/>
</dbReference>
<evidence type="ECO:0000256" key="6">
    <source>
        <dbReference type="SAM" id="Phobius"/>
    </source>
</evidence>
<keyword evidence="2" id="KW-1003">Cell membrane</keyword>
<reference evidence="9 10" key="1">
    <citation type="submission" date="2015-10" db="EMBL/GenBank/DDBJ databases">
        <title>Metagenome-Assembled Genomes uncover a global brackish microbiome.</title>
        <authorList>
            <person name="Hugerth L.W."/>
            <person name="Larsson J."/>
            <person name="Alneberg J."/>
            <person name="Lindh M.V."/>
            <person name="Legrand C."/>
            <person name="Pinhassi J."/>
            <person name="Andersson A.F."/>
        </authorList>
    </citation>
    <scope>NUCLEOTIDE SEQUENCE [LARGE SCALE GENOMIC DNA]</scope>
    <source>
        <strain evidence="9">BACL18 MAG-120507-bin52</strain>
    </source>
</reference>
<protein>
    <recommendedName>
        <fullName evidence="11">ABC3 transporter permease protein domain-containing protein</fullName>
    </recommendedName>
</protein>
<organism evidence="9 10">
    <name type="scientific">Verrucomicrobia subdivision 6 bacterium BACL9 MAG-120507-bin52</name>
    <dbReference type="NCBI Taxonomy" id="1655590"/>
    <lineage>
        <taxon>Bacteria</taxon>
        <taxon>Pseudomonadati</taxon>
        <taxon>Verrucomicrobiota</taxon>
        <taxon>Verrucomicrobiia</taxon>
        <taxon>Verrucomicrobiales</taxon>
        <taxon>Verrucomicrobia subdivision 6</taxon>
    </lineage>
</organism>
<dbReference type="Pfam" id="PF17186">
    <property type="entry name" value="Lipocalin_9"/>
    <property type="match status" value="1"/>
</dbReference>
<feature type="transmembrane region" description="Helical" evidence="6">
    <location>
        <begin position="210"/>
        <end position="233"/>
    </location>
</feature>
<feature type="domain" description="AttH" evidence="8">
    <location>
        <begin position="383"/>
        <end position="557"/>
    </location>
</feature>
<dbReference type="SUPFAM" id="SSF159245">
    <property type="entry name" value="AttH-like"/>
    <property type="match status" value="1"/>
</dbReference>
<name>A0A0R2RF25_9BACT</name>
<keyword evidence="3 6" id="KW-0812">Transmembrane</keyword>
<feature type="non-terminal residue" evidence="9">
    <location>
        <position position="695"/>
    </location>
</feature>
<evidence type="ECO:0000313" key="9">
    <source>
        <dbReference type="EMBL" id="KRO61145.1"/>
    </source>
</evidence>
<sequence>QWIGESIKADLFIAPSTNLIAGALEPLDPEAETLALATPGVRAVGTYREIRLFLNGLPCKLAACRLEILRVYNPLTFLSTLPGDPYERCQKGDFAIVSENFARRRQLKLNDTVLLPTPTGQHPIRVAAIFRDYTSESGIILLDRTTYRRLTQDPSLTSLAIHLEPGISPNTVGDSLREQLRPRGEFLIYSQAGLRDEALRIFDRSFAVTALLRTLAIAVAALGVTLSLTALGIERTREIGILRATGASRGQILRTIMTESAYLGATGILLGLITGFAVALVLMQVINRAFFGWTIDWHTPYQSIFGIGLGMMIACLLASLPPLGELPASPRRGSPLRMKKLLPVLLCIIGTASLNAADSWARALSPRVWSFPRDHGAHPEFKTEWWYFTGNLEDPNHHPFGYELTFFRHGLQTTPTQPNSAWSIRDIAFAHLAVTDVRARKFLFSEKLSRGALGEVEISQKDMQVRLADWKLNRQPDSTMTLSATDPTAKIGLTLSCQPLKPLTLQGNKGLSRKSATPGNASHYYSFTRLETKGQLEIDGKKIPVTGLSWFDHEFSTSALAENQEGWDWFCLQFDSGEELMLYRMRNPGNQTDPASSGTWIPVQGPSSSLQSSDFTITPIDTWKTTSGATYPSGWKITVPSLQLSGEVQPLLLDQELQLKRTAKIRYWEGACSFTGTQKGKPLAGRGYTELTGYA</sequence>
<feature type="transmembrane region" description="Helical" evidence="6">
    <location>
        <begin position="303"/>
        <end position="320"/>
    </location>
</feature>
<proteinExistence type="predicted"/>
<keyword evidence="5 6" id="KW-0472">Membrane</keyword>
<feature type="transmembrane region" description="Helical" evidence="6">
    <location>
        <begin position="261"/>
        <end position="283"/>
    </location>
</feature>
<evidence type="ECO:0000256" key="1">
    <source>
        <dbReference type="ARBA" id="ARBA00004651"/>
    </source>
</evidence>
<evidence type="ECO:0000256" key="5">
    <source>
        <dbReference type="ARBA" id="ARBA00023136"/>
    </source>
</evidence>
<comment type="caution">
    <text evidence="9">The sequence shown here is derived from an EMBL/GenBank/DDBJ whole genome shotgun (WGS) entry which is preliminary data.</text>
</comment>
<evidence type="ECO:0000259" key="7">
    <source>
        <dbReference type="Pfam" id="PF02687"/>
    </source>
</evidence>
<gene>
    <name evidence="9" type="ORF">ABR82_01045</name>
</gene>
<dbReference type="Pfam" id="PF02687">
    <property type="entry name" value="FtsX"/>
    <property type="match status" value="1"/>
</dbReference>
<dbReference type="Pfam" id="PF07143">
    <property type="entry name" value="CrtC"/>
    <property type="match status" value="1"/>
</dbReference>
<evidence type="ECO:0000256" key="3">
    <source>
        <dbReference type="ARBA" id="ARBA00022692"/>
    </source>
</evidence>